<proteinExistence type="predicted"/>
<feature type="region of interest" description="Disordered" evidence="1">
    <location>
        <begin position="1"/>
        <end position="68"/>
    </location>
</feature>
<feature type="compositionally biased region" description="Pro residues" evidence="1">
    <location>
        <begin position="9"/>
        <end position="18"/>
    </location>
</feature>
<gene>
    <name evidence="2" type="ORF">HAX54_011989</name>
</gene>
<sequence length="140" mass="14597">MASSTDKPSSPPHIPDIPPLSSLPSPNEGLLRSLPMLPSVASPGSSMETAPTSLSPEEVSYGSPSLSSSVEIEFSSLLTDIRGRYDGQELHPPSHSLPKTPLSPAESATPPVDDGAPPVDISLLEYESLDDSVPLASLQK</sequence>
<dbReference type="EMBL" id="JACEIK010016911">
    <property type="protein sequence ID" value="MCE5165744.1"/>
    <property type="molecule type" value="Genomic_DNA"/>
</dbReference>
<feature type="compositionally biased region" description="Polar residues" evidence="1">
    <location>
        <begin position="42"/>
        <end position="55"/>
    </location>
</feature>
<accession>A0ABS8Y6P5</accession>
<dbReference type="Proteomes" id="UP000823775">
    <property type="component" value="Unassembled WGS sequence"/>
</dbReference>
<feature type="non-terminal residue" evidence="2">
    <location>
        <position position="140"/>
    </location>
</feature>
<evidence type="ECO:0000313" key="2">
    <source>
        <dbReference type="EMBL" id="MCE5165744.1"/>
    </source>
</evidence>
<reference evidence="2 3" key="1">
    <citation type="journal article" date="2021" name="BMC Genomics">
        <title>Datura genome reveals duplications of psychoactive alkaloid biosynthetic genes and high mutation rate following tissue culture.</title>
        <authorList>
            <person name="Rajewski A."/>
            <person name="Carter-House D."/>
            <person name="Stajich J."/>
            <person name="Litt A."/>
        </authorList>
    </citation>
    <scope>NUCLEOTIDE SEQUENCE [LARGE SCALE GENOMIC DNA]</scope>
    <source>
        <strain evidence="2">AR-01</strain>
    </source>
</reference>
<comment type="caution">
    <text evidence="2">The sequence shown here is derived from an EMBL/GenBank/DDBJ whole genome shotgun (WGS) entry which is preliminary data.</text>
</comment>
<feature type="region of interest" description="Disordered" evidence="1">
    <location>
        <begin position="83"/>
        <end position="120"/>
    </location>
</feature>
<keyword evidence="3" id="KW-1185">Reference proteome</keyword>
<evidence type="ECO:0000313" key="3">
    <source>
        <dbReference type="Proteomes" id="UP000823775"/>
    </source>
</evidence>
<organism evidence="2 3">
    <name type="scientific">Datura stramonium</name>
    <name type="common">Jimsonweed</name>
    <name type="synonym">Common thornapple</name>
    <dbReference type="NCBI Taxonomy" id="4076"/>
    <lineage>
        <taxon>Eukaryota</taxon>
        <taxon>Viridiplantae</taxon>
        <taxon>Streptophyta</taxon>
        <taxon>Embryophyta</taxon>
        <taxon>Tracheophyta</taxon>
        <taxon>Spermatophyta</taxon>
        <taxon>Magnoliopsida</taxon>
        <taxon>eudicotyledons</taxon>
        <taxon>Gunneridae</taxon>
        <taxon>Pentapetalae</taxon>
        <taxon>asterids</taxon>
        <taxon>lamiids</taxon>
        <taxon>Solanales</taxon>
        <taxon>Solanaceae</taxon>
        <taxon>Solanoideae</taxon>
        <taxon>Datureae</taxon>
        <taxon>Datura</taxon>
    </lineage>
</organism>
<evidence type="ECO:0000256" key="1">
    <source>
        <dbReference type="SAM" id="MobiDB-lite"/>
    </source>
</evidence>
<name>A0ABS8Y6P5_DATST</name>
<protein>
    <submittedName>
        <fullName evidence="2">Uncharacterized protein</fullName>
    </submittedName>
</protein>